<name>A0ABW2VY30_9ACTN</name>
<dbReference type="EMBL" id="JBHTEC010000004">
    <property type="protein sequence ID" value="MFD0287744.1"/>
    <property type="molecule type" value="Genomic_DNA"/>
</dbReference>
<protein>
    <recommendedName>
        <fullName evidence="4">HNH endonuclease</fullName>
    </recommendedName>
</protein>
<gene>
    <name evidence="2" type="ORF">ACFQZP_40195</name>
</gene>
<evidence type="ECO:0000256" key="1">
    <source>
        <dbReference type="SAM" id="MobiDB-lite"/>
    </source>
</evidence>
<dbReference type="Proteomes" id="UP001596957">
    <property type="component" value="Unassembled WGS sequence"/>
</dbReference>
<evidence type="ECO:0000313" key="3">
    <source>
        <dbReference type="Proteomes" id="UP001596957"/>
    </source>
</evidence>
<evidence type="ECO:0008006" key="4">
    <source>
        <dbReference type="Google" id="ProtNLM"/>
    </source>
</evidence>
<accession>A0ABW2VY30</accession>
<dbReference type="RefSeq" id="WP_381255940.1">
    <property type="nucleotide sequence ID" value="NZ_JBHTBI010000014.1"/>
</dbReference>
<organism evidence="2 3">
    <name type="scientific">Streptomyces lutosisoli</name>
    <dbReference type="NCBI Taxonomy" id="2665721"/>
    <lineage>
        <taxon>Bacteria</taxon>
        <taxon>Bacillati</taxon>
        <taxon>Actinomycetota</taxon>
        <taxon>Actinomycetes</taxon>
        <taxon>Kitasatosporales</taxon>
        <taxon>Streptomycetaceae</taxon>
        <taxon>Streptomyces</taxon>
    </lineage>
</organism>
<comment type="caution">
    <text evidence="2">The sequence shown here is derived from an EMBL/GenBank/DDBJ whole genome shotgun (WGS) entry which is preliminary data.</text>
</comment>
<sequence>MPIRPENKNRYPSNWTDIALAVKEAAGWRCACTGQCGRGTHPGRCPNHHGQRAYDTGVVVVLTTAHLDHQPENCDLSNLVAMCAGCHLHYDRAHHMVTAALTRASELAAAGQLVIEPVAQLAVATEPVLPPALPHLPAVSYDQPLPLDFDIQLAEGETPSEDHTRTQSAPGPGPE</sequence>
<evidence type="ECO:0000313" key="2">
    <source>
        <dbReference type="EMBL" id="MFD0287744.1"/>
    </source>
</evidence>
<keyword evidence="3" id="KW-1185">Reference proteome</keyword>
<reference evidence="3" key="1">
    <citation type="journal article" date="2019" name="Int. J. Syst. Evol. Microbiol.">
        <title>The Global Catalogue of Microorganisms (GCM) 10K type strain sequencing project: providing services to taxonomists for standard genome sequencing and annotation.</title>
        <authorList>
            <consortium name="The Broad Institute Genomics Platform"/>
            <consortium name="The Broad Institute Genome Sequencing Center for Infectious Disease"/>
            <person name="Wu L."/>
            <person name="Ma J."/>
        </authorList>
    </citation>
    <scope>NUCLEOTIDE SEQUENCE [LARGE SCALE GENOMIC DNA]</scope>
    <source>
        <strain evidence="3">CGMCC 4.7198</strain>
    </source>
</reference>
<proteinExistence type="predicted"/>
<feature type="region of interest" description="Disordered" evidence="1">
    <location>
        <begin position="152"/>
        <end position="175"/>
    </location>
</feature>